<proteinExistence type="predicted"/>
<name>X1PJX1_9ZZZZ</name>
<sequence length="178" mass="20959">MATVPKPIELVKENLKKNHVPFDTFEFVISTFEDNGYKLSRIRDEYVYQILNRVLHCRRDQGARIAIRDFPRKKLASEILSVMCDMGLIICVKPNVWKADYDQNTEIWNIDNVTARYYLPAKIDIFTGALMTKRFTKSGEHYRNRETIPRPTEPKHGKYILDDRSPTILDDDYIRECV</sequence>
<accession>X1PJX1</accession>
<comment type="caution">
    <text evidence="1">The sequence shown here is derived from an EMBL/GenBank/DDBJ whole genome shotgun (WGS) entry which is preliminary data.</text>
</comment>
<reference evidence="1" key="1">
    <citation type="journal article" date="2014" name="Front. Microbiol.">
        <title>High frequency of phylogenetically diverse reductive dehalogenase-homologous genes in deep subseafloor sedimentary metagenomes.</title>
        <authorList>
            <person name="Kawai M."/>
            <person name="Futagami T."/>
            <person name="Toyoda A."/>
            <person name="Takaki Y."/>
            <person name="Nishi S."/>
            <person name="Hori S."/>
            <person name="Arai W."/>
            <person name="Tsubouchi T."/>
            <person name="Morono Y."/>
            <person name="Uchiyama I."/>
            <person name="Ito T."/>
            <person name="Fujiyama A."/>
            <person name="Inagaki F."/>
            <person name="Takami H."/>
        </authorList>
    </citation>
    <scope>NUCLEOTIDE SEQUENCE</scope>
    <source>
        <strain evidence="1">Expedition CK06-06</strain>
    </source>
</reference>
<feature type="non-terminal residue" evidence="1">
    <location>
        <position position="178"/>
    </location>
</feature>
<evidence type="ECO:0000313" key="1">
    <source>
        <dbReference type="EMBL" id="GAI39340.1"/>
    </source>
</evidence>
<protein>
    <submittedName>
        <fullName evidence="1">Uncharacterized protein</fullName>
    </submittedName>
</protein>
<organism evidence="1">
    <name type="scientific">marine sediment metagenome</name>
    <dbReference type="NCBI Taxonomy" id="412755"/>
    <lineage>
        <taxon>unclassified sequences</taxon>
        <taxon>metagenomes</taxon>
        <taxon>ecological metagenomes</taxon>
    </lineage>
</organism>
<dbReference type="EMBL" id="BARV01023663">
    <property type="protein sequence ID" value="GAI39340.1"/>
    <property type="molecule type" value="Genomic_DNA"/>
</dbReference>
<gene>
    <name evidence="1" type="ORF">S06H3_38780</name>
</gene>
<dbReference type="AlphaFoldDB" id="X1PJX1"/>